<proteinExistence type="predicted"/>
<reference evidence="3" key="1">
    <citation type="submission" date="2023-05" db="EMBL/GenBank/DDBJ databases">
        <title>Nepenthes gracilis genome sequencing.</title>
        <authorList>
            <person name="Fukushima K."/>
        </authorList>
    </citation>
    <scope>NUCLEOTIDE SEQUENCE</scope>
    <source>
        <strain evidence="3">SING2019-196</strain>
    </source>
</reference>
<feature type="transmembrane region" description="Helical" evidence="2">
    <location>
        <begin position="91"/>
        <end position="110"/>
    </location>
</feature>
<evidence type="ECO:0000256" key="2">
    <source>
        <dbReference type="SAM" id="Phobius"/>
    </source>
</evidence>
<keyword evidence="2" id="KW-0472">Membrane</keyword>
<organism evidence="3 4">
    <name type="scientific">Nepenthes gracilis</name>
    <name type="common">Slender pitcher plant</name>
    <dbReference type="NCBI Taxonomy" id="150966"/>
    <lineage>
        <taxon>Eukaryota</taxon>
        <taxon>Viridiplantae</taxon>
        <taxon>Streptophyta</taxon>
        <taxon>Embryophyta</taxon>
        <taxon>Tracheophyta</taxon>
        <taxon>Spermatophyta</taxon>
        <taxon>Magnoliopsida</taxon>
        <taxon>eudicotyledons</taxon>
        <taxon>Gunneridae</taxon>
        <taxon>Pentapetalae</taxon>
        <taxon>Caryophyllales</taxon>
        <taxon>Nepenthaceae</taxon>
        <taxon>Nepenthes</taxon>
    </lineage>
</organism>
<evidence type="ECO:0000313" key="3">
    <source>
        <dbReference type="EMBL" id="GMH25843.1"/>
    </source>
</evidence>
<keyword evidence="2" id="KW-1133">Transmembrane helix</keyword>
<name>A0AAD3Y1N0_NEPGR</name>
<evidence type="ECO:0000313" key="4">
    <source>
        <dbReference type="Proteomes" id="UP001279734"/>
    </source>
</evidence>
<evidence type="ECO:0000256" key="1">
    <source>
        <dbReference type="SAM" id="MobiDB-lite"/>
    </source>
</evidence>
<evidence type="ECO:0008006" key="5">
    <source>
        <dbReference type="Google" id="ProtNLM"/>
    </source>
</evidence>
<dbReference type="EMBL" id="BSYO01000030">
    <property type="protein sequence ID" value="GMH25843.1"/>
    <property type="molecule type" value="Genomic_DNA"/>
</dbReference>
<dbReference type="Proteomes" id="UP001279734">
    <property type="component" value="Unassembled WGS sequence"/>
</dbReference>
<sequence length="157" mass="18106">MEERNEEKRKVREERVRPKDEMEEEGLGGRTRYQPWRPTDNEEMKKFIFAFEIKNSKGIGVGNKWIPEMTAFTPPAAPLLKPRLPRKMNRAYALFGIVCAGIPLVGVKSYKSSLPSIDPRAHKTGSLRNARRSEPLRHFMALMIVKSRASEGKFGYW</sequence>
<gene>
    <name evidence="3" type="ORF">Nepgr_027686</name>
</gene>
<keyword evidence="4" id="KW-1185">Reference proteome</keyword>
<feature type="compositionally biased region" description="Basic and acidic residues" evidence="1">
    <location>
        <begin position="1"/>
        <end position="20"/>
    </location>
</feature>
<protein>
    <recommendedName>
        <fullName evidence="5">Transmembrane protein</fullName>
    </recommendedName>
</protein>
<keyword evidence="2" id="KW-0812">Transmembrane</keyword>
<comment type="caution">
    <text evidence="3">The sequence shown here is derived from an EMBL/GenBank/DDBJ whole genome shotgun (WGS) entry which is preliminary data.</text>
</comment>
<dbReference type="AlphaFoldDB" id="A0AAD3Y1N0"/>
<accession>A0AAD3Y1N0</accession>
<feature type="region of interest" description="Disordered" evidence="1">
    <location>
        <begin position="1"/>
        <end position="36"/>
    </location>
</feature>